<accession>A0A6A6U240</accession>
<protein>
    <recommendedName>
        <fullName evidence="2">BTB domain-containing protein</fullName>
    </recommendedName>
</protein>
<evidence type="ECO:0000259" key="2">
    <source>
        <dbReference type="PROSITE" id="PS50097"/>
    </source>
</evidence>
<keyword evidence="4" id="KW-1185">Reference proteome</keyword>
<feature type="compositionally biased region" description="Basic and acidic residues" evidence="1">
    <location>
        <begin position="255"/>
        <end position="267"/>
    </location>
</feature>
<feature type="domain" description="BTB" evidence="2">
    <location>
        <begin position="48"/>
        <end position="131"/>
    </location>
</feature>
<feature type="compositionally biased region" description="Polar residues" evidence="1">
    <location>
        <begin position="275"/>
        <end position="291"/>
    </location>
</feature>
<evidence type="ECO:0000313" key="4">
    <source>
        <dbReference type="Proteomes" id="UP000799302"/>
    </source>
</evidence>
<dbReference type="EMBL" id="MU004241">
    <property type="protein sequence ID" value="KAF2665014.1"/>
    <property type="molecule type" value="Genomic_DNA"/>
</dbReference>
<dbReference type="SMART" id="SM00225">
    <property type="entry name" value="BTB"/>
    <property type="match status" value="1"/>
</dbReference>
<sequence length="357" mass="40104">MAQQPVTPVYYRDFGYPNSKRWRLDMDGKSVLDVTAKQYAELLSGPTVDVYVGQEQRHWKLHRNLLIYHSEYFQHELQAQSTSSTSALVSALSMGDSDDNAKFRLNLPDEDPAGFELLVRWFYQGKLDDVSNIPDSQDKYAYVDACQRLHILCHKFQMPHLMNQAIDQYRKGLNEAGLVPDSSELADIYTRSPVGSPFRTLMTRIAARQILHPESDKNAESYRKCFAISPDFGIELVDAIKRGTGGVTIEDPTEGDAHEFHSHDTGHHPHINGSEPEQNKPNGVETSSRLSSPPKELEANSPVQITKLQNRPKKRALYGTHKEDAVKELSSTDPFVLPMSKQRSAKAPSVNGSAVKK</sequence>
<dbReference type="PROSITE" id="PS50097">
    <property type="entry name" value="BTB"/>
    <property type="match status" value="1"/>
</dbReference>
<reference evidence="3" key="1">
    <citation type="journal article" date="2020" name="Stud. Mycol.">
        <title>101 Dothideomycetes genomes: a test case for predicting lifestyles and emergence of pathogens.</title>
        <authorList>
            <person name="Haridas S."/>
            <person name="Albert R."/>
            <person name="Binder M."/>
            <person name="Bloem J."/>
            <person name="Labutti K."/>
            <person name="Salamov A."/>
            <person name="Andreopoulos B."/>
            <person name="Baker S."/>
            <person name="Barry K."/>
            <person name="Bills G."/>
            <person name="Bluhm B."/>
            <person name="Cannon C."/>
            <person name="Castanera R."/>
            <person name="Culley D."/>
            <person name="Daum C."/>
            <person name="Ezra D."/>
            <person name="Gonzalez J."/>
            <person name="Henrissat B."/>
            <person name="Kuo A."/>
            <person name="Liang C."/>
            <person name="Lipzen A."/>
            <person name="Lutzoni F."/>
            <person name="Magnuson J."/>
            <person name="Mondo S."/>
            <person name="Nolan M."/>
            <person name="Ohm R."/>
            <person name="Pangilinan J."/>
            <person name="Park H.-J."/>
            <person name="Ramirez L."/>
            <person name="Alfaro M."/>
            <person name="Sun H."/>
            <person name="Tritt A."/>
            <person name="Yoshinaga Y."/>
            <person name="Zwiers L.-H."/>
            <person name="Turgeon B."/>
            <person name="Goodwin S."/>
            <person name="Spatafora J."/>
            <person name="Crous P."/>
            <person name="Grigoriev I."/>
        </authorList>
    </citation>
    <scope>NUCLEOTIDE SEQUENCE</scope>
    <source>
        <strain evidence="3">CBS 115976</strain>
    </source>
</reference>
<dbReference type="PANTHER" id="PTHR47843:SF2">
    <property type="entry name" value="BTB DOMAIN-CONTAINING PROTEIN"/>
    <property type="match status" value="1"/>
</dbReference>
<proteinExistence type="predicted"/>
<feature type="region of interest" description="Disordered" evidence="1">
    <location>
        <begin position="245"/>
        <end position="357"/>
    </location>
</feature>
<dbReference type="PANTHER" id="PTHR47843">
    <property type="entry name" value="BTB DOMAIN-CONTAINING PROTEIN-RELATED"/>
    <property type="match status" value="1"/>
</dbReference>
<dbReference type="Proteomes" id="UP000799302">
    <property type="component" value="Unassembled WGS sequence"/>
</dbReference>
<evidence type="ECO:0000313" key="3">
    <source>
        <dbReference type="EMBL" id="KAF2665014.1"/>
    </source>
</evidence>
<gene>
    <name evidence="3" type="ORF">BT63DRAFT_459635</name>
</gene>
<evidence type="ECO:0000256" key="1">
    <source>
        <dbReference type="SAM" id="MobiDB-lite"/>
    </source>
</evidence>
<organism evidence="3 4">
    <name type="scientific">Microthyrium microscopicum</name>
    <dbReference type="NCBI Taxonomy" id="703497"/>
    <lineage>
        <taxon>Eukaryota</taxon>
        <taxon>Fungi</taxon>
        <taxon>Dikarya</taxon>
        <taxon>Ascomycota</taxon>
        <taxon>Pezizomycotina</taxon>
        <taxon>Dothideomycetes</taxon>
        <taxon>Dothideomycetes incertae sedis</taxon>
        <taxon>Microthyriales</taxon>
        <taxon>Microthyriaceae</taxon>
        <taxon>Microthyrium</taxon>
    </lineage>
</organism>
<dbReference type="Gene3D" id="3.30.710.10">
    <property type="entry name" value="Potassium Channel Kv1.1, Chain A"/>
    <property type="match status" value="1"/>
</dbReference>
<dbReference type="AlphaFoldDB" id="A0A6A6U240"/>
<dbReference type="SUPFAM" id="SSF54695">
    <property type="entry name" value="POZ domain"/>
    <property type="match status" value="1"/>
</dbReference>
<dbReference type="InterPro" id="IPR011333">
    <property type="entry name" value="SKP1/BTB/POZ_sf"/>
</dbReference>
<name>A0A6A6U240_9PEZI</name>
<dbReference type="InterPro" id="IPR000210">
    <property type="entry name" value="BTB/POZ_dom"/>
</dbReference>
<dbReference type="Pfam" id="PF00651">
    <property type="entry name" value="BTB"/>
    <property type="match status" value="1"/>
</dbReference>
<dbReference type="CDD" id="cd18186">
    <property type="entry name" value="BTB_POZ_ZBTB_KLHL-like"/>
    <property type="match status" value="1"/>
</dbReference>
<dbReference type="OrthoDB" id="194443at2759"/>